<dbReference type="OrthoDB" id="1807405at2"/>
<proteinExistence type="predicted"/>
<accession>R4KN79</accession>
<evidence type="ECO:0008006" key="3">
    <source>
        <dbReference type="Google" id="ProtNLM"/>
    </source>
</evidence>
<dbReference type="KEGG" id="dgi:Desgi_1602"/>
<dbReference type="EMBL" id="CP003273">
    <property type="protein sequence ID" value="AGL01081.1"/>
    <property type="molecule type" value="Genomic_DNA"/>
</dbReference>
<reference evidence="1 2" key="1">
    <citation type="submission" date="2012-01" db="EMBL/GenBank/DDBJ databases">
        <title>Complete sequence of Desulfotomaculum gibsoniae DSM 7213.</title>
        <authorList>
            <consortium name="US DOE Joint Genome Institute"/>
            <person name="Lucas S."/>
            <person name="Han J."/>
            <person name="Lapidus A."/>
            <person name="Cheng J.-F."/>
            <person name="Goodwin L."/>
            <person name="Pitluck S."/>
            <person name="Peters L."/>
            <person name="Ovchinnikova G."/>
            <person name="Teshima H."/>
            <person name="Detter J.C."/>
            <person name="Han C."/>
            <person name="Tapia R."/>
            <person name="Land M."/>
            <person name="Hauser L."/>
            <person name="Kyrpides N."/>
            <person name="Ivanova N."/>
            <person name="Pagani I."/>
            <person name="Parshina S."/>
            <person name="Plugge C."/>
            <person name="Muyzer G."/>
            <person name="Kuever J."/>
            <person name="Ivanova A."/>
            <person name="Nazina T."/>
            <person name="Klenk H.-P."/>
            <person name="Brambilla E."/>
            <person name="Spring S."/>
            <person name="Stams A.F."/>
            <person name="Woyke T."/>
        </authorList>
    </citation>
    <scope>NUCLEOTIDE SEQUENCE [LARGE SCALE GENOMIC DNA]</scope>
    <source>
        <strain evidence="1 2">DSM 7213</strain>
    </source>
</reference>
<dbReference type="InterPro" id="IPR021328">
    <property type="entry name" value="CotB-like"/>
</dbReference>
<evidence type="ECO:0000313" key="2">
    <source>
        <dbReference type="Proteomes" id="UP000013520"/>
    </source>
</evidence>
<dbReference type="Gene3D" id="1.20.1260.120">
    <property type="entry name" value="Protein of unknown function DUF2935"/>
    <property type="match status" value="1"/>
</dbReference>
<keyword evidence="2" id="KW-1185">Reference proteome</keyword>
<sequence length="156" mass="18346">MYCYTYLPSLECGLRELILWSEISSQHPVFFINVAQCLNLNLTPQIVADLNRMKNCFNSINNEARPLLSLLTYQNHIDYSLAHSTSQLMQQFLHYDQELLAFIQHLKAYGQNQPVWQTLVSHIENEQIYMYRLISTLREQIFQSQQPPNMMPPKPP</sequence>
<organism evidence="1 2">
    <name type="scientific">Desulfoscipio gibsoniae DSM 7213</name>
    <dbReference type="NCBI Taxonomy" id="767817"/>
    <lineage>
        <taxon>Bacteria</taxon>
        <taxon>Bacillati</taxon>
        <taxon>Bacillota</taxon>
        <taxon>Clostridia</taxon>
        <taxon>Eubacteriales</taxon>
        <taxon>Desulfallaceae</taxon>
        <taxon>Desulfoscipio</taxon>
    </lineage>
</organism>
<gene>
    <name evidence="1" type="ORF">Desgi_1602</name>
</gene>
<dbReference type="eggNOG" id="ENOG5030GEP">
    <property type="taxonomic scope" value="Bacteria"/>
</dbReference>
<dbReference type="SUPFAM" id="SSF158430">
    <property type="entry name" value="Bacillus cereus metalloprotein-like"/>
    <property type="match status" value="1"/>
</dbReference>
<dbReference type="AlphaFoldDB" id="R4KN79"/>
<dbReference type="HOGENOM" id="CLU_1737407_0_0_9"/>
<name>R4KN79_9FIRM</name>
<protein>
    <recommendedName>
        <fullName evidence="3">DUF2935 domain-containing protein</fullName>
    </recommendedName>
</protein>
<evidence type="ECO:0000313" key="1">
    <source>
        <dbReference type="EMBL" id="AGL01081.1"/>
    </source>
</evidence>
<dbReference type="RefSeq" id="WP_006523943.1">
    <property type="nucleotide sequence ID" value="NC_021184.1"/>
</dbReference>
<dbReference type="Proteomes" id="UP000013520">
    <property type="component" value="Chromosome"/>
</dbReference>
<dbReference type="Pfam" id="PF11155">
    <property type="entry name" value="DUF2935"/>
    <property type="match status" value="1"/>
</dbReference>